<evidence type="ECO:0000259" key="1">
    <source>
        <dbReference type="Pfam" id="PF01636"/>
    </source>
</evidence>
<dbReference type="Gene3D" id="3.90.1200.10">
    <property type="match status" value="1"/>
</dbReference>
<evidence type="ECO:0000313" key="2">
    <source>
        <dbReference type="EMBL" id="MFK9091666.1"/>
    </source>
</evidence>
<proteinExistence type="predicted"/>
<dbReference type="SUPFAM" id="SSF56112">
    <property type="entry name" value="Protein kinase-like (PK-like)"/>
    <property type="match status" value="1"/>
</dbReference>
<dbReference type="InterPro" id="IPR011009">
    <property type="entry name" value="Kinase-like_dom_sf"/>
</dbReference>
<keyword evidence="3" id="KW-1185">Reference proteome</keyword>
<dbReference type="RefSeq" id="WP_406580286.1">
    <property type="nucleotide sequence ID" value="NZ_JBJHQH010000005.1"/>
</dbReference>
<protein>
    <submittedName>
        <fullName evidence="2">Phosphotransferase family protein</fullName>
    </submittedName>
</protein>
<evidence type="ECO:0000313" key="3">
    <source>
        <dbReference type="Proteomes" id="UP001623041"/>
    </source>
</evidence>
<dbReference type="EMBL" id="JBJHQH010000005">
    <property type="protein sequence ID" value="MFK9091666.1"/>
    <property type="molecule type" value="Genomic_DNA"/>
</dbReference>
<dbReference type="InterPro" id="IPR002575">
    <property type="entry name" value="Aminoglycoside_PTrfase"/>
</dbReference>
<dbReference type="Pfam" id="PF01636">
    <property type="entry name" value="APH"/>
    <property type="match status" value="1"/>
</dbReference>
<sequence length="316" mass="36712">MELPANMVHPDGTLNEELILKKEPLYQGMNGRFVERFYLPTKESYIFKPLTNNGQLGKEVWIHEQVLPLFPAIFPKILSYSINDEPVRNWMILEDLGQLSHDFNEDSALGAAKWAAWWHSLPIEKLGDVPRMGLKPQFKEIVADICRRKDEFLRLLPSLGMERNLVDMIYALLDRFVFSEKLVLTHGDLHSGNFAMAKGQLMILDWEHTHLNVPYWDLYHLIDMSHPLFPKKMTVSFRERILSYYLDQIEFEVDRDAFMKEYYLFAAVFSIWMILLIQKDLQGNGGKWSAVKLQAQLQETVASLRQCGAALVYGKS</sequence>
<comment type="caution">
    <text evidence="2">The sequence shown here is derived from an EMBL/GenBank/DDBJ whole genome shotgun (WGS) entry which is preliminary data.</text>
</comment>
<accession>A0ABW8RDW6</accession>
<dbReference type="Proteomes" id="UP001623041">
    <property type="component" value="Unassembled WGS sequence"/>
</dbReference>
<feature type="domain" description="Aminoglycoside phosphotransferase" evidence="1">
    <location>
        <begin position="111"/>
        <end position="246"/>
    </location>
</feature>
<organism evidence="2 3">
    <name type="scientific">Bacillus salipaludis</name>
    <dbReference type="NCBI Taxonomy" id="2547811"/>
    <lineage>
        <taxon>Bacteria</taxon>
        <taxon>Bacillati</taxon>
        <taxon>Bacillota</taxon>
        <taxon>Bacilli</taxon>
        <taxon>Bacillales</taxon>
        <taxon>Bacillaceae</taxon>
        <taxon>Bacillus</taxon>
    </lineage>
</organism>
<reference evidence="2 3" key="1">
    <citation type="submission" date="2024-11" db="EMBL/GenBank/DDBJ databases">
        <authorList>
            <person name="Lucas J.A."/>
        </authorList>
    </citation>
    <scope>NUCLEOTIDE SEQUENCE [LARGE SCALE GENOMIC DNA]</scope>
    <source>
        <strain evidence="2 3">Z 5.4</strain>
    </source>
</reference>
<gene>
    <name evidence="2" type="ORF">ACJEBI_09235</name>
</gene>
<name>A0ABW8RDW6_9BACI</name>